<dbReference type="PATRIC" id="fig|1339316.3.peg.3572"/>
<dbReference type="Proteomes" id="UP000020773">
    <property type="component" value="Unassembled WGS sequence"/>
</dbReference>
<gene>
    <name evidence="1" type="ORF">M125_3769</name>
</gene>
<name>A0A015V2Q3_BACFG</name>
<proteinExistence type="predicted"/>
<organism evidence="1 2">
    <name type="scientific">Bacteroides fragilis str. 3998T(B)3</name>
    <dbReference type="NCBI Taxonomy" id="1339316"/>
    <lineage>
        <taxon>Bacteria</taxon>
        <taxon>Pseudomonadati</taxon>
        <taxon>Bacteroidota</taxon>
        <taxon>Bacteroidia</taxon>
        <taxon>Bacteroidales</taxon>
        <taxon>Bacteroidaceae</taxon>
        <taxon>Bacteroides</taxon>
    </lineage>
</organism>
<accession>A0A015V2Q3</accession>
<evidence type="ECO:0000313" key="1">
    <source>
        <dbReference type="EMBL" id="EXY89561.1"/>
    </source>
</evidence>
<protein>
    <submittedName>
        <fullName evidence="1">Uncharacterized protein</fullName>
    </submittedName>
</protein>
<evidence type="ECO:0000313" key="2">
    <source>
        <dbReference type="Proteomes" id="UP000020773"/>
    </source>
</evidence>
<dbReference type="AlphaFoldDB" id="A0A015V2Q3"/>
<comment type="caution">
    <text evidence="1">The sequence shown here is derived from an EMBL/GenBank/DDBJ whole genome shotgun (WGS) entry which is preliminary data.</text>
</comment>
<sequence>MNHKNIRCVFIYKFVLLWIYECTQLYNLDKVFHAISAVANKKAASVSESSFFFQSWE</sequence>
<dbReference type="EMBL" id="JGDB01000237">
    <property type="protein sequence ID" value="EXY89561.1"/>
    <property type="molecule type" value="Genomic_DNA"/>
</dbReference>
<reference evidence="1 2" key="1">
    <citation type="submission" date="2014-02" db="EMBL/GenBank/DDBJ databases">
        <authorList>
            <person name="Sears C."/>
            <person name="Carroll K."/>
            <person name="Sack B.R."/>
            <person name="Qadri F."/>
            <person name="Myers L.L."/>
            <person name="Chung G.-T."/>
            <person name="Escheverria P."/>
            <person name="Fraser C.M."/>
            <person name="Sadzewicz L."/>
            <person name="Shefchek K.A."/>
            <person name="Tallon L."/>
            <person name="Das S.P."/>
            <person name="Daugherty S."/>
            <person name="Mongodin E.F."/>
        </authorList>
    </citation>
    <scope>NUCLEOTIDE SEQUENCE [LARGE SCALE GENOMIC DNA]</scope>
    <source>
        <strain evidence="2">3998T(B)3</strain>
    </source>
</reference>